<proteinExistence type="predicted"/>
<evidence type="ECO:0000313" key="2">
    <source>
        <dbReference type="Proteomes" id="UP000699691"/>
    </source>
</evidence>
<comment type="caution">
    <text evidence="1">The sequence shown here is derived from an EMBL/GenBank/DDBJ whole genome shotgun (WGS) entry which is preliminary data.</text>
</comment>
<reference evidence="1" key="2">
    <citation type="journal article" date="2021" name="Microbiome">
        <title>Successional dynamics and alternative stable states in a saline activated sludge microbial community over 9 years.</title>
        <authorList>
            <person name="Wang Y."/>
            <person name="Ye J."/>
            <person name="Ju F."/>
            <person name="Liu L."/>
            <person name="Boyd J.A."/>
            <person name="Deng Y."/>
            <person name="Parks D.H."/>
            <person name="Jiang X."/>
            <person name="Yin X."/>
            <person name="Woodcroft B.J."/>
            <person name="Tyson G.W."/>
            <person name="Hugenholtz P."/>
            <person name="Polz M.F."/>
            <person name="Zhang T."/>
        </authorList>
    </citation>
    <scope>NUCLEOTIDE SEQUENCE</scope>
    <source>
        <strain evidence="1">HKST-UBA02</strain>
    </source>
</reference>
<sequence length="336" mass="38668">MQKSKIKKIKITNNEDRIAWEESSPAQYEKAIWQSIIDYNYKAQLDIATIILQSYNAGINNDPDFIHKFEAVNLVFRMMQLYYETADQFHAVCEMILNRDNKEYHQPVYLTYSKLSSNKSKKFFERCANGGIADHEVQKIWGLYELANTSIQTKKDKTSKKIQTLISDTTKGEKDNLKILGRKYINIDVPESPKTSALLGSESVKHGFKAITHNQHSRKFLKSTSGELAIVQGTKTVYDETSNSTKQLMVFGFASKPENFTTTATELHNQIMQLSLSIRIISELQLIGSTDPLLKICHLDELRVIKLERNSRCFCNNGKNFKKCHKQKYQNIIKHI</sequence>
<evidence type="ECO:0000313" key="1">
    <source>
        <dbReference type="EMBL" id="MCA9397306.1"/>
    </source>
</evidence>
<protein>
    <submittedName>
        <fullName evidence="1">SEC-C domain-containing protein</fullName>
    </submittedName>
</protein>
<dbReference type="Proteomes" id="UP000699691">
    <property type="component" value="Unassembled WGS sequence"/>
</dbReference>
<reference evidence="1" key="1">
    <citation type="submission" date="2020-04" db="EMBL/GenBank/DDBJ databases">
        <authorList>
            <person name="Zhang T."/>
        </authorList>
    </citation>
    <scope>NUCLEOTIDE SEQUENCE</scope>
    <source>
        <strain evidence="1">HKST-UBA02</strain>
    </source>
</reference>
<dbReference type="AlphaFoldDB" id="A0A955LVA3"/>
<name>A0A955LVA3_UNCKA</name>
<dbReference type="EMBL" id="JAGQKY010000015">
    <property type="protein sequence ID" value="MCA9397306.1"/>
    <property type="molecule type" value="Genomic_DNA"/>
</dbReference>
<organism evidence="1 2">
    <name type="scientific">candidate division WWE3 bacterium</name>
    <dbReference type="NCBI Taxonomy" id="2053526"/>
    <lineage>
        <taxon>Bacteria</taxon>
        <taxon>Katanobacteria</taxon>
    </lineage>
</organism>
<accession>A0A955LVA3</accession>
<gene>
    <name evidence="1" type="ORF">KC573_00615</name>
</gene>